<name>A0A0C9TQ79_PAXIN</name>
<reference evidence="1 2" key="1">
    <citation type="submission" date="2014-06" db="EMBL/GenBank/DDBJ databases">
        <authorList>
            <consortium name="DOE Joint Genome Institute"/>
            <person name="Kuo A."/>
            <person name="Kohler A."/>
            <person name="Nagy L.G."/>
            <person name="Floudas D."/>
            <person name="Copeland A."/>
            <person name="Barry K.W."/>
            <person name="Cichocki N."/>
            <person name="Veneault-Fourrey C."/>
            <person name="LaButti K."/>
            <person name="Lindquist E.A."/>
            <person name="Lipzen A."/>
            <person name="Lundell T."/>
            <person name="Morin E."/>
            <person name="Murat C."/>
            <person name="Sun H."/>
            <person name="Tunlid A."/>
            <person name="Henrissat B."/>
            <person name="Grigoriev I.V."/>
            <person name="Hibbett D.S."/>
            <person name="Martin F."/>
            <person name="Nordberg H.P."/>
            <person name="Cantor M.N."/>
            <person name="Hua S.X."/>
        </authorList>
    </citation>
    <scope>NUCLEOTIDE SEQUENCE [LARGE SCALE GENOMIC DNA]</scope>
    <source>
        <strain evidence="1 2">ATCC 200175</strain>
    </source>
</reference>
<dbReference type="OrthoDB" id="10541356at2759"/>
<proteinExistence type="predicted"/>
<reference evidence="2" key="2">
    <citation type="submission" date="2015-01" db="EMBL/GenBank/DDBJ databases">
        <title>Evolutionary Origins and Diversification of the Mycorrhizal Mutualists.</title>
        <authorList>
            <consortium name="DOE Joint Genome Institute"/>
            <consortium name="Mycorrhizal Genomics Consortium"/>
            <person name="Kohler A."/>
            <person name="Kuo A."/>
            <person name="Nagy L.G."/>
            <person name="Floudas D."/>
            <person name="Copeland A."/>
            <person name="Barry K.W."/>
            <person name="Cichocki N."/>
            <person name="Veneault-Fourrey C."/>
            <person name="LaButti K."/>
            <person name="Lindquist E.A."/>
            <person name="Lipzen A."/>
            <person name="Lundell T."/>
            <person name="Morin E."/>
            <person name="Murat C."/>
            <person name="Riley R."/>
            <person name="Ohm R."/>
            <person name="Sun H."/>
            <person name="Tunlid A."/>
            <person name="Henrissat B."/>
            <person name="Grigoriev I.V."/>
            <person name="Hibbett D.S."/>
            <person name="Martin F."/>
        </authorList>
    </citation>
    <scope>NUCLEOTIDE SEQUENCE [LARGE SCALE GENOMIC DNA]</scope>
    <source>
        <strain evidence="2">ATCC 200175</strain>
    </source>
</reference>
<dbReference type="EMBL" id="KN819475">
    <property type="protein sequence ID" value="KIJ09326.1"/>
    <property type="molecule type" value="Genomic_DNA"/>
</dbReference>
<accession>A0A0C9TQ79</accession>
<sequence>MRCRLKKRGGLQKDCKQRGPITAVNLDVFENVKLHTQCGGTQLWACPKVRKMTTRTWKAEWVPPPIAPSQTIDHECAALHKPGSSGGDHPLVLVSIFSLTRPSSIRYPFRT</sequence>
<keyword evidence="2" id="KW-1185">Reference proteome</keyword>
<dbReference type="AlphaFoldDB" id="A0A0C9TQ79"/>
<evidence type="ECO:0000313" key="2">
    <source>
        <dbReference type="Proteomes" id="UP000053647"/>
    </source>
</evidence>
<dbReference type="Proteomes" id="UP000053647">
    <property type="component" value="Unassembled WGS sequence"/>
</dbReference>
<gene>
    <name evidence="1" type="ORF">PAXINDRAFT_17575</name>
</gene>
<dbReference type="HOGENOM" id="CLU_2159168_0_0_1"/>
<protein>
    <submittedName>
        <fullName evidence="1">Uncharacterized protein</fullName>
    </submittedName>
</protein>
<evidence type="ECO:0000313" key="1">
    <source>
        <dbReference type="EMBL" id="KIJ09326.1"/>
    </source>
</evidence>
<organism evidence="1 2">
    <name type="scientific">Paxillus involutus ATCC 200175</name>
    <dbReference type="NCBI Taxonomy" id="664439"/>
    <lineage>
        <taxon>Eukaryota</taxon>
        <taxon>Fungi</taxon>
        <taxon>Dikarya</taxon>
        <taxon>Basidiomycota</taxon>
        <taxon>Agaricomycotina</taxon>
        <taxon>Agaricomycetes</taxon>
        <taxon>Agaricomycetidae</taxon>
        <taxon>Boletales</taxon>
        <taxon>Paxilineae</taxon>
        <taxon>Paxillaceae</taxon>
        <taxon>Paxillus</taxon>
    </lineage>
</organism>